<evidence type="ECO:0000256" key="4">
    <source>
        <dbReference type="ARBA" id="ARBA00022617"/>
    </source>
</evidence>
<keyword evidence="6" id="KW-0479">Metal-binding</keyword>
<dbReference type="Gene3D" id="1.20.120.1770">
    <property type="match status" value="1"/>
</dbReference>
<accession>A0A5A7RBE4</accession>
<evidence type="ECO:0000256" key="6">
    <source>
        <dbReference type="ARBA" id="ARBA00022723"/>
    </source>
</evidence>
<keyword evidence="4" id="KW-0349">Heme</keyword>
<evidence type="ECO:0000259" key="12">
    <source>
        <dbReference type="PROSITE" id="PS50939"/>
    </source>
</evidence>
<keyword evidence="10 11" id="KW-0472">Membrane</keyword>
<keyword evidence="9" id="KW-0408">Iron</keyword>
<keyword evidence="7" id="KW-0249">Electron transport</keyword>
<evidence type="ECO:0000256" key="11">
    <source>
        <dbReference type="SAM" id="Phobius"/>
    </source>
</evidence>
<evidence type="ECO:0000256" key="8">
    <source>
        <dbReference type="ARBA" id="ARBA00022989"/>
    </source>
</evidence>
<sequence>WLYGFLVFFYPGGTISMRSESLPWHVFFGLFIYILAIGTASLGYLEKLTFLQNTGLEKYGPEAFLVNFTAIVTILYGTFVILTTFSQAHQEDEYSYSAI</sequence>
<dbReference type="AlphaFoldDB" id="A0A5A7RBE4"/>
<dbReference type="Proteomes" id="UP000325081">
    <property type="component" value="Unassembled WGS sequence"/>
</dbReference>
<dbReference type="PANTHER" id="PTHR10106">
    <property type="entry name" value="CYTOCHROME B561-RELATED"/>
    <property type="match status" value="1"/>
</dbReference>
<dbReference type="PROSITE" id="PS50939">
    <property type="entry name" value="CYTOCHROME_B561"/>
    <property type="match status" value="1"/>
</dbReference>
<organism evidence="13 14">
    <name type="scientific">Striga asiatica</name>
    <name type="common">Asiatic witchweed</name>
    <name type="synonym">Buchnera asiatica</name>
    <dbReference type="NCBI Taxonomy" id="4170"/>
    <lineage>
        <taxon>Eukaryota</taxon>
        <taxon>Viridiplantae</taxon>
        <taxon>Streptophyta</taxon>
        <taxon>Embryophyta</taxon>
        <taxon>Tracheophyta</taxon>
        <taxon>Spermatophyta</taxon>
        <taxon>Magnoliopsida</taxon>
        <taxon>eudicotyledons</taxon>
        <taxon>Gunneridae</taxon>
        <taxon>Pentapetalae</taxon>
        <taxon>asterids</taxon>
        <taxon>lamiids</taxon>
        <taxon>Lamiales</taxon>
        <taxon>Orobanchaceae</taxon>
        <taxon>Buchnereae</taxon>
        <taxon>Striga</taxon>
    </lineage>
</organism>
<dbReference type="InterPro" id="IPR006593">
    <property type="entry name" value="Cyt_b561/ferric_Rdtase_TM"/>
</dbReference>
<keyword evidence="8 11" id="KW-1133">Transmembrane helix</keyword>
<evidence type="ECO:0000313" key="13">
    <source>
        <dbReference type="EMBL" id="GER54812.1"/>
    </source>
</evidence>
<protein>
    <submittedName>
        <fullName evidence="13">Cytochrome B561</fullName>
    </submittedName>
</protein>
<comment type="cofactor">
    <cofactor evidence="1">
        <name>heme b</name>
        <dbReference type="ChEBI" id="CHEBI:60344"/>
    </cofactor>
</comment>
<dbReference type="GO" id="GO:0016020">
    <property type="term" value="C:membrane"/>
    <property type="evidence" value="ECO:0007669"/>
    <property type="project" value="UniProtKB-SubCell"/>
</dbReference>
<name>A0A5A7RBE4_STRAF</name>
<dbReference type="Pfam" id="PF03188">
    <property type="entry name" value="Cytochrom_B561"/>
    <property type="match status" value="1"/>
</dbReference>
<evidence type="ECO:0000256" key="5">
    <source>
        <dbReference type="ARBA" id="ARBA00022692"/>
    </source>
</evidence>
<dbReference type="InterPro" id="IPR043205">
    <property type="entry name" value="CYB561/CYBRD1-like"/>
</dbReference>
<evidence type="ECO:0000256" key="3">
    <source>
        <dbReference type="ARBA" id="ARBA00022448"/>
    </source>
</evidence>
<keyword evidence="5 11" id="KW-0812">Transmembrane</keyword>
<gene>
    <name evidence="13" type="ORF">STAS_32443</name>
</gene>
<proteinExistence type="predicted"/>
<keyword evidence="3" id="KW-0813">Transport</keyword>
<feature type="transmembrane region" description="Helical" evidence="11">
    <location>
        <begin position="64"/>
        <end position="85"/>
    </location>
</feature>
<reference evidence="14" key="1">
    <citation type="journal article" date="2019" name="Curr. Biol.">
        <title>Genome Sequence of Striga asiatica Provides Insight into the Evolution of Plant Parasitism.</title>
        <authorList>
            <person name="Yoshida S."/>
            <person name="Kim S."/>
            <person name="Wafula E.K."/>
            <person name="Tanskanen J."/>
            <person name="Kim Y.M."/>
            <person name="Honaas L."/>
            <person name="Yang Z."/>
            <person name="Spallek T."/>
            <person name="Conn C.E."/>
            <person name="Ichihashi Y."/>
            <person name="Cheong K."/>
            <person name="Cui S."/>
            <person name="Der J.P."/>
            <person name="Gundlach H."/>
            <person name="Jiao Y."/>
            <person name="Hori C."/>
            <person name="Ishida J.K."/>
            <person name="Kasahara H."/>
            <person name="Kiba T."/>
            <person name="Kim M.S."/>
            <person name="Koo N."/>
            <person name="Laohavisit A."/>
            <person name="Lee Y.H."/>
            <person name="Lumba S."/>
            <person name="McCourt P."/>
            <person name="Mortimer J.C."/>
            <person name="Mutuku J.M."/>
            <person name="Nomura T."/>
            <person name="Sasaki-Sekimoto Y."/>
            <person name="Seto Y."/>
            <person name="Wang Y."/>
            <person name="Wakatake T."/>
            <person name="Sakakibara H."/>
            <person name="Demura T."/>
            <person name="Yamaguchi S."/>
            <person name="Yoneyama K."/>
            <person name="Manabe R.I."/>
            <person name="Nelson D.C."/>
            <person name="Schulman A.H."/>
            <person name="Timko M.P."/>
            <person name="dePamphilis C.W."/>
            <person name="Choi D."/>
            <person name="Shirasu K."/>
        </authorList>
    </citation>
    <scope>NUCLEOTIDE SEQUENCE [LARGE SCALE GENOMIC DNA]</scope>
    <source>
        <strain evidence="14">cv. UVA1</strain>
    </source>
</reference>
<keyword evidence="14" id="KW-1185">Reference proteome</keyword>
<comment type="subcellular location">
    <subcellularLocation>
        <location evidence="2">Membrane</location>
        <topology evidence="2">Multi-pass membrane protein</topology>
    </subcellularLocation>
</comment>
<comment type="caution">
    <text evidence="13">The sequence shown here is derived from an EMBL/GenBank/DDBJ whole genome shotgun (WGS) entry which is preliminary data.</text>
</comment>
<dbReference type="EMBL" id="BKCP01011614">
    <property type="protein sequence ID" value="GER54812.1"/>
    <property type="molecule type" value="Genomic_DNA"/>
</dbReference>
<evidence type="ECO:0000313" key="14">
    <source>
        <dbReference type="Proteomes" id="UP000325081"/>
    </source>
</evidence>
<dbReference type="GO" id="GO:0046872">
    <property type="term" value="F:metal ion binding"/>
    <property type="evidence" value="ECO:0007669"/>
    <property type="project" value="UniProtKB-KW"/>
</dbReference>
<feature type="non-terminal residue" evidence="13">
    <location>
        <position position="1"/>
    </location>
</feature>
<dbReference type="PANTHER" id="PTHR10106:SF22">
    <property type="entry name" value="TRANSMEMBRANE ASCORBATE FERRIREDUCTASE 1"/>
    <property type="match status" value="1"/>
</dbReference>
<evidence type="ECO:0000256" key="7">
    <source>
        <dbReference type="ARBA" id="ARBA00022982"/>
    </source>
</evidence>
<dbReference type="OrthoDB" id="907479at2759"/>
<evidence type="ECO:0000256" key="1">
    <source>
        <dbReference type="ARBA" id="ARBA00001970"/>
    </source>
</evidence>
<dbReference type="GO" id="GO:0016491">
    <property type="term" value="F:oxidoreductase activity"/>
    <property type="evidence" value="ECO:0007669"/>
    <property type="project" value="InterPro"/>
</dbReference>
<feature type="transmembrane region" description="Helical" evidence="11">
    <location>
        <begin position="24"/>
        <end position="44"/>
    </location>
</feature>
<evidence type="ECO:0000256" key="9">
    <source>
        <dbReference type="ARBA" id="ARBA00023004"/>
    </source>
</evidence>
<evidence type="ECO:0000256" key="2">
    <source>
        <dbReference type="ARBA" id="ARBA00004141"/>
    </source>
</evidence>
<evidence type="ECO:0000256" key="10">
    <source>
        <dbReference type="ARBA" id="ARBA00023136"/>
    </source>
</evidence>
<feature type="domain" description="Cytochrome b561" evidence="12">
    <location>
        <begin position="1"/>
        <end position="85"/>
    </location>
</feature>